<keyword evidence="3" id="KW-1185">Reference proteome</keyword>
<keyword evidence="1" id="KW-0732">Signal</keyword>
<dbReference type="RefSeq" id="WP_090192917.1">
    <property type="nucleotide sequence ID" value="NZ_LT629785.1"/>
</dbReference>
<evidence type="ECO:0000313" key="3">
    <source>
        <dbReference type="Proteomes" id="UP000243232"/>
    </source>
</evidence>
<dbReference type="EMBL" id="LT629785">
    <property type="protein sequence ID" value="SDT91023.1"/>
    <property type="molecule type" value="Genomic_DNA"/>
</dbReference>
<name>A0A1H2E7H3_9PSED</name>
<sequence>MKLEITRAFAVCAAVVVCALASVAWSEPALKVLTAENGLGYCPVPAQDLRLEDQQVNEDFLLLMFSLSQGRGGLS</sequence>
<feature type="signal peptide" evidence="1">
    <location>
        <begin position="1"/>
        <end position="26"/>
    </location>
</feature>
<dbReference type="OrthoDB" id="7017559at2"/>
<dbReference type="Proteomes" id="UP000243232">
    <property type="component" value="Chromosome I"/>
</dbReference>
<evidence type="ECO:0000256" key="1">
    <source>
        <dbReference type="SAM" id="SignalP"/>
    </source>
</evidence>
<evidence type="ECO:0000313" key="2">
    <source>
        <dbReference type="EMBL" id="SDT91023.1"/>
    </source>
</evidence>
<accession>A0A1H2E7H3</accession>
<gene>
    <name evidence="2" type="ORF">SAMN05216296_0481</name>
</gene>
<proteinExistence type="predicted"/>
<dbReference type="STRING" id="364197.SAMN05216296_0481"/>
<protein>
    <submittedName>
        <fullName evidence="2">Uncharacterized protein</fullName>
    </submittedName>
</protein>
<dbReference type="AlphaFoldDB" id="A0A1H2E7H3"/>
<organism evidence="2 3">
    <name type="scientific">Pseudomonas pohangensis</name>
    <dbReference type="NCBI Taxonomy" id="364197"/>
    <lineage>
        <taxon>Bacteria</taxon>
        <taxon>Pseudomonadati</taxon>
        <taxon>Pseudomonadota</taxon>
        <taxon>Gammaproteobacteria</taxon>
        <taxon>Pseudomonadales</taxon>
        <taxon>Pseudomonadaceae</taxon>
        <taxon>Pseudomonas</taxon>
    </lineage>
</organism>
<feature type="chain" id="PRO_5009272749" evidence="1">
    <location>
        <begin position="27"/>
        <end position="75"/>
    </location>
</feature>
<reference evidence="3" key="1">
    <citation type="submission" date="2016-10" db="EMBL/GenBank/DDBJ databases">
        <authorList>
            <person name="Varghese N."/>
            <person name="Submissions S."/>
        </authorList>
    </citation>
    <scope>NUCLEOTIDE SEQUENCE [LARGE SCALE GENOMIC DNA]</scope>
    <source>
        <strain evidence="3">DSM 17875</strain>
    </source>
</reference>